<comment type="caution">
    <text evidence="1">The sequence shown here is derived from an EMBL/GenBank/DDBJ whole genome shotgun (WGS) entry which is preliminary data.</text>
</comment>
<name>A0A2R6CD86_9ARCH</name>
<evidence type="ECO:0000313" key="1">
    <source>
        <dbReference type="EMBL" id="PSO08852.1"/>
    </source>
</evidence>
<proteinExistence type="predicted"/>
<organism evidence="1 2">
    <name type="scientific">Candidatus Marsarchaeota G2 archaeon BE_D</name>
    <dbReference type="NCBI Taxonomy" id="1978158"/>
    <lineage>
        <taxon>Archaea</taxon>
        <taxon>Candidatus Marsarchaeota</taxon>
        <taxon>Candidatus Marsarchaeota group 2</taxon>
    </lineage>
</organism>
<evidence type="ECO:0008006" key="3">
    <source>
        <dbReference type="Google" id="ProtNLM"/>
    </source>
</evidence>
<sequence length="165" mass="19103">MKPYEVFEYVSNIVKSEFETETLQKLDDEFYNNVFNIVSDNSDELAKYFLNLLSEQLVLLFAIRLTKVINGTESKLATKKERYVFHKYDEFRRALKMFVATLQQPSDIVRGSSKMLVLFNTQLDPFVDSELNSLGPFEKSDMAYIPEEDALVLSRYGIVDVLLGE</sequence>
<dbReference type="Gene3D" id="3.40.5.50">
    <property type="match status" value="1"/>
</dbReference>
<evidence type="ECO:0000313" key="2">
    <source>
        <dbReference type="Proteomes" id="UP000242015"/>
    </source>
</evidence>
<reference evidence="1 2" key="1">
    <citation type="submission" date="2017-04" db="EMBL/GenBank/DDBJ databases">
        <title>Novel microbial lineages endemic to geothermal iron-oxide mats fill important gaps in the evolutionary history of Archaea.</title>
        <authorList>
            <person name="Jay Z.J."/>
            <person name="Beam J.P."/>
            <person name="Dlakic M."/>
            <person name="Rusch D.B."/>
            <person name="Kozubal M.A."/>
            <person name="Inskeep W.P."/>
        </authorList>
    </citation>
    <scope>NUCLEOTIDE SEQUENCE [LARGE SCALE GENOMIC DNA]</scope>
    <source>
        <strain evidence="1">BE_D</strain>
    </source>
</reference>
<protein>
    <recommendedName>
        <fullName evidence="3">DNA replication complex GINS family protein</fullName>
    </recommendedName>
</protein>
<dbReference type="AlphaFoldDB" id="A0A2R6CD86"/>
<dbReference type="EMBL" id="NEXF01000044">
    <property type="protein sequence ID" value="PSO08852.1"/>
    <property type="molecule type" value="Genomic_DNA"/>
</dbReference>
<dbReference type="Proteomes" id="UP000242015">
    <property type="component" value="Unassembled WGS sequence"/>
</dbReference>
<accession>A0A2R6CD86</accession>
<gene>
    <name evidence="1" type="ORF">B9Q04_03405</name>
</gene>